<dbReference type="GO" id="GO:0005886">
    <property type="term" value="C:plasma membrane"/>
    <property type="evidence" value="ECO:0007669"/>
    <property type="project" value="UniProtKB-SubCell"/>
</dbReference>
<accession>A0AAD7Z4X2</accession>
<keyword evidence="4 9" id="KW-0812">Transmembrane</keyword>
<evidence type="ECO:0000256" key="7">
    <source>
        <dbReference type="ARBA" id="ARBA00023170"/>
    </source>
</evidence>
<dbReference type="SUPFAM" id="SSF53850">
    <property type="entry name" value="Periplasmic binding protein-like II"/>
    <property type="match status" value="1"/>
</dbReference>
<dbReference type="AlphaFoldDB" id="A0AAD7Z4X2"/>
<comment type="subcellular location">
    <subcellularLocation>
        <location evidence="1">Cell membrane</location>
        <topology evidence="1">Multi-pass membrane protein</topology>
    </subcellularLocation>
</comment>
<dbReference type="GO" id="GO:0050906">
    <property type="term" value="P:detection of stimulus involved in sensory perception"/>
    <property type="evidence" value="ECO:0007669"/>
    <property type="project" value="UniProtKB-ARBA"/>
</dbReference>
<evidence type="ECO:0000256" key="3">
    <source>
        <dbReference type="ARBA" id="ARBA00022475"/>
    </source>
</evidence>
<dbReference type="InterPro" id="IPR001320">
    <property type="entry name" value="Iontro_rcpt_C"/>
</dbReference>
<evidence type="ECO:0000259" key="11">
    <source>
        <dbReference type="Pfam" id="PF24576"/>
    </source>
</evidence>
<reference evidence="12" key="2">
    <citation type="submission" date="2023-05" db="EMBL/GenBank/DDBJ databases">
        <authorList>
            <person name="Fouks B."/>
        </authorList>
    </citation>
    <scope>NUCLEOTIDE SEQUENCE</scope>
    <source>
        <strain evidence="12">Stay&amp;Tobe</strain>
        <tissue evidence="12">Testes</tissue>
    </source>
</reference>
<protein>
    <submittedName>
        <fullName evidence="12">Uncharacterized protein</fullName>
    </submittedName>
</protein>
<dbReference type="Proteomes" id="UP001233999">
    <property type="component" value="Unassembled WGS sequence"/>
</dbReference>
<proteinExistence type="inferred from homology"/>
<feature type="transmembrane region" description="Helical" evidence="9">
    <location>
        <begin position="332"/>
        <end position="353"/>
    </location>
</feature>
<dbReference type="PANTHER" id="PTHR42643:SF33">
    <property type="entry name" value="GLUTAMATE RECEPTOR 2-LIKE PROTEIN"/>
    <property type="match status" value="1"/>
</dbReference>
<dbReference type="Pfam" id="PF00060">
    <property type="entry name" value="Lig_chan"/>
    <property type="match status" value="1"/>
</dbReference>
<evidence type="ECO:0000313" key="12">
    <source>
        <dbReference type="EMBL" id="KAJ9573978.1"/>
    </source>
</evidence>
<evidence type="ECO:0000256" key="8">
    <source>
        <dbReference type="ARBA" id="ARBA00023180"/>
    </source>
</evidence>
<evidence type="ECO:0000256" key="9">
    <source>
        <dbReference type="SAM" id="Phobius"/>
    </source>
</evidence>
<keyword evidence="6 9" id="KW-0472">Membrane</keyword>
<dbReference type="EMBL" id="JASPKZ010010662">
    <property type="protein sequence ID" value="KAJ9573978.1"/>
    <property type="molecule type" value="Genomic_DNA"/>
</dbReference>
<keyword evidence="13" id="KW-1185">Reference proteome</keyword>
<keyword evidence="7" id="KW-0675">Receptor</keyword>
<feature type="domain" description="Ionotropic receptor 75a N-terminal" evidence="11">
    <location>
        <begin position="30"/>
        <end position="204"/>
    </location>
</feature>
<evidence type="ECO:0000256" key="5">
    <source>
        <dbReference type="ARBA" id="ARBA00022989"/>
    </source>
</evidence>
<dbReference type="InterPro" id="IPR057074">
    <property type="entry name" value="IR75A_N"/>
</dbReference>
<dbReference type="Gene3D" id="1.10.287.70">
    <property type="match status" value="1"/>
</dbReference>
<evidence type="ECO:0000313" key="13">
    <source>
        <dbReference type="Proteomes" id="UP001233999"/>
    </source>
</evidence>
<evidence type="ECO:0000256" key="2">
    <source>
        <dbReference type="ARBA" id="ARBA00008685"/>
    </source>
</evidence>
<feature type="transmembrane region" description="Helical" evidence="9">
    <location>
        <begin position="403"/>
        <end position="428"/>
    </location>
</feature>
<keyword evidence="8" id="KW-0325">Glycoprotein</keyword>
<feature type="domain" description="Ionotropic glutamate receptor C-terminal" evidence="10">
    <location>
        <begin position="331"/>
        <end position="444"/>
    </location>
</feature>
<dbReference type="GO" id="GO:0015276">
    <property type="term" value="F:ligand-gated monoatomic ion channel activity"/>
    <property type="evidence" value="ECO:0007669"/>
    <property type="project" value="InterPro"/>
</dbReference>
<dbReference type="Pfam" id="PF24576">
    <property type="entry name" value="IR75A_N"/>
    <property type="match status" value="1"/>
</dbReference>
<evidence type="ECO:0000259" key="10">
    <source>
        <dbReference type="Pfam" id="PF00060"/>
    </source>
</evidence>
<organism evidence="12 13">
    <name type="scientific">Diploptera punctata</name>
    <name type="common">Pacific beetle cockroach</name>
    <dbReference type="NCBI Taxonomy" id="6984"/>
    <lineage>
        <taxon>Eukaryota</taxon>
        <taxon>Metazoa</taxon>
        <taxon>Ecdysozoa</taxon>
        <taxon>Arthropoda</taxon>
        <taxon>Hexapoda</taxon>
        <taxon>Insecta</taxon>
        <taxon>Pterygota</taxon>
        <taxon>Neoptera</taxon>
        <taxon>Polyneoptera</taxon>
        <taxon>Dictyoptera</taxon>
        <taxon>Blattodea</taxon>
        <taxon>Blaberoidea</taxon>
        <taxon>Blaberidae</taxon>
        <taxon>Diplopterinae</taxon>
        <taxon>Diploptera</taxon>
    </lineage>
</organism>
<keyword evidence="5 9" id="KW-1133">Transmembrane helix</keyword>
<keyword evidence="3" id="KW-1003">Cell membrane</keyword>
<evidence type="ECO:0000256" key="1">
    <source>
        <dbReference type="ARBA" id="ARBA00004651"/>
    </source>
</evidence>
<comment type="caution">
    <text evidence="12">The sequence shown here is derived from an EMBL/GenBank/DDBJ whole genome shotgun (WGS) entry which is preliminary data.</text>
</comment>
<reference evidence="12" key="1">
    <citation type="journal article" date="2023" name="IScience">
        <title>Live-bearing cockroach genome reveals convergent evolutionary mechanisms linked to viviparity in insects and beyond.</title>
        <authorList>
            <person name="Fouks B."/>
            <person name="Harrison M.C."/>
            <person name="Mikhailova A.A."/>
            <person name="Marchal E."/>
            <person name="English S."/>
            <person name="Carruthers M."/>
            <person name="Jennings E.C."/>
            <person name="Chiamaka E.L."/>
            <person name="Frigard R.A."/>
            <person name="Pippel M."/>
            <person name="Attardo G.M."/>
            <person name="Benoit J.B."/>
            <person name="Bornberg-Bauer E."/>
            <person name="Tobe S.S."/>
        </authorList>
    </citation>
    <scope>NUCLEOTIDE SEQUENCE</scope>
    <source>
        <strain evidence="12">Stay&amp;Tobe</strain>
    </source>
</reference>
<sequence>MQFSSWCEITTKEWLFVLYFAPSSAILDKNTIRFIQDYFKYKQVRYIASFACSQYDNYQLTKSLTSENFMVTSPDPSKSLSIVMKRSYQKFGIFLHYDCPAGHQVLQESSAGLYLNGSFNWLVWSEQKFPEELENLNLNIDSEFVWSHESGRILLYDVYKLTYSYPVNITEAGHWDTNSGLNYTLTEYIIRRRQDMNQVIFKAGLVVNNIPLENIEEELVKPENRPLDSMATYNWGFFLFLKQMYNFTPELHITNSFGLVVEEEGNIDGLALMFKNKEIEFGINSYLMNRPRILLTDYSSTATWDFRICALFRHPTVTEKFGVLLKPFEPSLWFVCAVMWFLMMAALRFISFFEAKYVEVTESGSGNSEQEGAWSWSDTFVIIMGALSQQGSTMDSEWITGRIVFLNTHILALMMNVFYSAFIVSSLLSAPPKTIKTVRNLIDSPLQFGAEDINYERGYFELSNDPLVQELFEKKMAPPKKGYFSREIGLEKVLREKFAFHTEAINVYPTIEQTFTDKAKCDLTEILIFPIERGYMPVPWGSPHKERITYS</sequence>
<dbReference type="InterPro" id="IPR052192">
    <property type="entry name" value="Insect_Ionotropic_Sensory_Rcpt"/>
</dbReference>
<gene>
    <name evidence="12" type="ORF">L9F63_008636</name>
</gene>
<evidence type="ECO:0000256" key="6">
    <source>
        <dbReference type="ARBA" id="ARBA00023136"/>
    </source>
</evidence>
<dbReference type="PANTHER" id="PTHR42643">
    <property type="entry name" value="IONOTROPIC RECEPTOR 20A-RELATED"/>
    <property type="match status" value="1"/>
</dbReference>
<name>A0AAD7Z4X2_DIPPU</name>
<comment type="similarity">
    <text evidence="2">Belongs to the glutamate-gated ion channel (TC 1.A.10.1) family.</text>
</comment>
<evidence type="ECO:0000256" key="4">
    <source>
        <dbReference type="ARBA" id="ARBA00022692"/>
    </source>
</evidence>